<evidence type="ECO:0000256" key="4">
    <source>
        <dbReference type="ARBA" id="ARBA00022989"/>
    </source>
</evidence>
<evidence type="ECO:0000256" key="1">
    <source>
        <dbReference type="ARBA" id="ARBA00004651"/>
    </source>
</evidence>
<feature type="transmembrane region" description="Helical" evidence="6">
    <location>
        <begin position="107"/>
        <end position="126"/>
    </location>
</feature>
<feature type="transmembrane region" description="Helical" evidence="6">
    <location>
        <begin position="138"/>
        <end position="157"/>
    </location>
</feature>
<dbReference type="Pfam" id="PF00892">
    <property type="entry name" value="EamA"/>
    <property type="match status" value="2"/>
</dbReference>
<keyword evidence="4 6" id="KW-1133">Transmembrane helix</keyword>
<protein>
    <submittedName>
        <fullName evidence="8">DMT family transporter</fullName>
    </submittedName>
</protein>
<organism evidence="8 9">
    <name type="scientific">Gemmatimonas groenlandica</name>
    <dbReference type="NCBI Taxonomy" id="2732249"/>
    <lineage>
        <taxon>Bacteria</taxon>
        <taxon>Pseudomonadati</taxon>
        <taxon>Gemmatimonadota</taxon>
        <taxon>Gemmatimonadia</taxon>
        <taxon>Gemmatimonadales</taxon>
        <taxon>Gemmatimonadaceae</taxon>
        <taxon>Gemmatimonas</taxon>
    </lineage>
</organism>
<keyword evidence="2" id="KW-1003">Cell membrane</keyword>
<feature type="domain" description="EamA" evidence="7">
    <location>
        <begin position="162"/>
        <end position="294"/>
    </location>
</feature>
<dbReference type="RefSeq" id="WP_171223555.1">
    <property type="nucleotide sequence ID" value="NZ_CP053085.1"/>
</dbReference>
<dbReference type="KEGG" id="ggr:HKW67_00665"/>
<reference evidence="8 9" key="1">
    <citation type="submission" date="2020-05" db="EMBL/GenBank/DDBJ databases">
        <title>Complete genome sequence of Gemmatimonas greenlandica TET16.</title>
        <authorList>
            <person name="Zeng Y."/>
        </authorList>
    </citation>
    <scope>NUCLEOTIDE SEQUENCE [LARGE SCALE GENOMIC DNA]</scope>
    <source>
        <strain evidence="8 9">TET16</strain>
    </source>
</reference>
<feature type="transmembrane region" description="Helical" evidence="6">
    <location>
        <begin position="77"/>
        <end position="101"/>
    </location>
</feature>
<dbReference type="InterPro" id="IPR000620">
    <property type="entry name" value="EamA_dom"/>
</dbReference>
<dbReference type="PANTHER" id="PTHR32322:SF18">
    <property type="entry name" value="S-ADENOSYLMETHIONINE_S-ADENOSYLHOMOCYSTEINE TRANSPORTER"/>
    <property type="match status" value="1"/>
</dbReference>
<keyword evidence="9" id="KW-1185">Reference proteome</keyword>
<keyword evidence="5 6" id="KW-0472">Membrane</keyword>
<feature type="transmembrane region" description="Helical" evidence="6">
    <location>
        <begin position="49"/>
        <end position="65"/>
    </location>
</feature>
<keyword evidence="3 6" id="KW-0812">Transmembrane</keyword>
<dbReference type="Proteomes" id="UP000500938">
    <property type="component" value="Chromosome"/>
</dbReference>
<evidence type="ECO:0000259" key="7">
    <source>
        <dbReference type="Pfam" id="PF00892"/>
    </source>
</evidence>
<proteinExistence type="predicted"/>
<evidence type="ECO:0000313" key="9">
    <source>
        <dbReference type="Proteomes" id="UP000500938"/>
    </source>
</evidence>
<dbReference type="EMBL" id="CP053085">
    <property type="protein sequence ID" value="QJR34129.1"/>
    <property type="molecule type" value="Genomic_DNA"/>
</dbReference>
<evidence type="ECO:0000256" key="2">
    <source>
        <dbReference type="ARBA" id="ARBA00022475"/>
    </source>
</evidence>
<gene>
    <name evidence="8" type="ORF">HKW67_00665</name>
</gene>
<dbReference type="InterPro" id="IPR037185">
    <property type="entry name" value="EmrE-like"/>
</dbReference>
<feature type="domain" description="EamA" evidence="7">
    <location>
        <begin position="16"/>
        <end position="151"/>
    </location>
</feature>
<evidence type="ECO:0000256" key="6">
    <source>
        <dbReference type="SAM" id="Phobius"/>
    </source>
</evidence>
<accession>A0A6M4IJV2</accession>
<feature type="transmembrane region" description="Helical" evidence="6">
    <location>
        <begin position="270"/>
        <end position="294"/>
    </location>
</feature>
<sequence>MSPEQEASSSAQLLRATLLVVLSACCFGSISPLTVIAIGHGMALESVQAWRYTTSAVLLVAYGWWRGTPRRSGVAPWFTPRILLVAGGGQATIATLALLALQWLPAATVSFLFYTFPAWVAVITALRGIERLDRTRVTALVLALGGIGFMVGAPSAASLNALGVAAVLTAALVYAIYIPVLGTLQRQREAIDVSRAIAVGGAMLFATWAVVTGTLFRIPDGTAFGLSALQGVLTAISFVTFLAGLRVLGPVRTAITSTVEPFWTTMLGLVLLRQSVGTGTLIGGVAIMGAVLLLQRPPVAHRPAQSSAADT</sequence>
<evidence type="ECO:0000313" key="8">
    <source>
        <dbReference type="EMBL" id="QJR34129.1"/>
    </source>
</evidence>
<dbReference type="PANTHER" id="PTHR32322">
    <property type="entry name" value="INNER MEMBRANE TRANSPORTER"/>
    <property type="match status" value="1"/>
</dbReference>
<evidence type="ECO:0000256" key="3">
    <source>
        <dbReference type="ARBA" id="ARBA00022692"/>
    </source>
</evidence>
<evidence type="ECO:0000256" key="5">
    <source>
        <dbReference type="ARBA" id="ARBA00023136"/>
    </source>
</evidence>
<dbReference type="SUPFAM" id="SSF103481">
    <property type="entry name" value="Multidrug resistance efflux transporter EmrE"/>
    <property type="match status" value="2"/>
</dbReference>
<dbReference type="AlphaFoldDB" id="A0A6M4IJV2"/>
<dbReference type="GO" id="GO:0005886">
    <property type="term" value="C:plasma membrane"/>
    <property type="evidence" value="ECO:0007669"/>
    <property type="project" value="UniProtKB-SubCell"/>
</dbReference>
<feature type="transmembrane region" description="Helical" evidence="6">
    <location>
        <begin position="196"/>
        <end position="216"/>
    </location>
</feature>
<feature type="transmembrane region" description="Helical" evidence="6">
    <location>
        <begin position="18"/>
        <end position="43"/>
    </location>
</feature>
<feature type="transmembrane region" description="Helical" evidence="6">
    <location>
        <begin position="228"/>
        <end position="249"/>
    </location>
</feature>
<comment type="subcellular location">
    <subcellularLocation>
        <location evidence="1">Cell membrane</location>
        <topology evidence="1">Multi-pass membrane protein</topology>
    </subcellularLocation>
</comment>
<name>A0A6M4IJV2_9BACT</name>
<dbReference type="InterPro" id="IPR050638">
    <property type="entry name" value="AA-Vitamin_Transporters"/>
</dbReference>
<feature type="transmembrane region" description="Helical" evidence="6">
    <location>
        <begin position="163"/>
        <end position="184"/>
    </location>
</feature>